<reference evidence="15" key="1">
    <citation type="submission" date="2021-10" db="EMBL/GenBank/DDBJ databases">
        <title>The diversity and Nitrogen Metabolism of Culturable Nitrate-Utilizing Bacteria Within the Oxygen Minimum Zone of the Changjiang (Yangtze River)Estuary.</title>
        <authorList>
            <person name="Zhang D."/>
            <person name="Zheng J."/>
            <person name="Liu S."/>
            <person name="He W."/>
        </authorList>
    </citation>
    <scope>NUCLEOTIDE SEQUENCE</scope>
    <source>
        <strain evidence="15">FXH-223</strain>
    </source>
</reference>
<evidence type="ECO:0000256" key="4">
    <source>
        <dbReference type="ARBA" id="ARBA00022496"/>
    </source>
</evidence>
<dbReference type="Gene3D" id="3.55.50.30">
    <property type="match status" value="1"/>
</dbReference>
<keyword evidence="7 11" id="KW-0798">TonB box</keyword>
<evidence type="ECO:0000256" key="9">
    <source>
        <dbReference type="ARBA" id="ARBA00023237"/>
    </source>
</evidence>
<evidence type="ECO:0000256" key="3">
    <source>
        <dbReference type="ARBA" id="ARBA00022452"/>
    </source>
</evidence>
<dbReference type="InterPro" id="IPR037066">
    <property type="entry name" value="Plug_dom_sf"/>
</dbReference>
<keyword evidence="6" id="KW-0408">Iron</keyword>
<evidence type="ECO:0000256" key="7">
    <source>
        <dbReference type="ARBA" id="ARBA00023077"/>
    </source>
</evidence>
<dbReference type="EMBL" id="JAJGNA010000031">
    <property type="protein sequence ID" value="MCC4310228.1"/>
    <property type="molecule type" value="Genomic_DNA"/>
</dbReference>
<dbReference type="Gene3D" id="2.40.170.20">
    <property type="entry name" value="TonB-dependent receptor, beta-barrel domain"/>
    <property type="match status" value="1"/>
</dbReference>
<evidence type="ECO:0000256" key="13">
    <source>
        <dbReference type="SAM" id="SignalP"/>
    </source>
</evidence>
<dbReference type="GO" id="GO:0009279">
    <property type="term" value="C:cell outer membrane"/>
    <property type="evidence" value="ECO:0007669"/>
    <property type="project" value="UniProtKB-SubCell"/>
</dbReference>
<feature type="signal peptide" evidence="13">
    <location>
        <begin position="1"/>
        <end position="25"/>
    </location>
</feature>
<evidence type="ECO:0000256" key="6">
    <source>
        <dbReference type="ARBA" id="ARBA00023004"/>
    </source>
</evidence>
<dbReference type="InterPro" id="IPR036942">
    <property type="entry name" value="Beta-barrel_TonB_sf"/>
</dbReference>
<dbReference type="InterPro" id="IPR012910">
    <property type="entry name" value="Plug_dom"/>
</dbReference>
<dbReference type="PROSITE" id="PS52016">
    <property type="entry name" value="TONB_DEPENDENT_REC_3"/>
    <property type="match status" value="1"/>
</dbReference>
<dbReference type="AlphaFoldDB" id="A0A9Q3USG8"/>
<evidence type="ECO:0000256" key="12">
    <source>
        <dbReference type="SAM" id="MobiDB-lite"/>
    </source>
</evidence>
<keyword evidence="13" id="KW-0732">Signal</keyword>
<keyword evidence="8 10" id="KW-0472">Membrane</keyword>
<dbReference type="RefSeq" id="WP_228234856.1">
    <property type="nucleotide sequence ID" value="NZ_JAJGNA010000031.1"/>
</dbReference>
<keyword evidence="16" id="KW-1185">Reference proteome</keyword>
<evidence type="ECO:0000259" key="14">
    <source>
        <dbReference type="SMART" id="SM00965"/>
    </source>
</evidence>
<accession>A0A9Q3USG8</accession>
<evidence type="ECO:0000256" key="10">
    <source>
        <dbReference type="PROSITE-ProRule" id="PRU01360"/>
    </source>
</evidence>
<keyword evidence="2 10" id="KW-0813">Transport</keyword>
<keyword evidence="3 10" id="KW-1134">Transmembrane beta strand</keyword>
<gene>
    <name evidence="15" type="ORF">LL252_16780</name>
</gene>
<evidence type="ECO:0000256" key="1">
    <source>
        <dbReference type="ARBA" id="ARBA00004571"/>
    </source>
</evidence>
<keyword evidence="4" id="KW-0406">Ion transport</keyword>
<dbReference type="InterPro" id="IPR039426">
    <property type="entry name" value="TonB-dep_rcpt-like"/>
</dbReference>
<feature type="region of interest" description="Disordered" evidence="12">
    <location>
        <begin position="362"/>
        <end position="381"/>
    </location>
</feature>
<keyword evidence="4" id="KW-0410">Iron transport</keyword>
<organism evidence="15 16">
    <name type="scientific">Alloalcanivorax marinus</name>
    <dbReference type="NCBI Taxonomy" id="1177169"/>
    <lineage>
        <taxon>Bacteria</taxon>
        <taxon>Pseudomonadati</taxon>
        <taxon>Pseudomonadota</taxon>
        <taxon>Gammaproteobacteria</taxon>
        <taxon>Oceanospirillales</taxon>
        <taxon>Alcanivoracaceae</taxon>
        <taxon>Alloalcanivorax</taxon>
    </lineage>
</organism>
<dbReference type="InterPro" id="IPR000531">
    <property type="entry name" value="Beta-barrel_TonB"/>
</dbReference>
<name>A0A9Q3USG8_9GAMM</name>
<evidence type="ECO:0000256" key="8">
    <source>
        <dbReference type="ARBA" id="ARBA00023136"/>
    </source>
</evidence>
<proteinExistence type="inferred from homology"/>
<dbReference type="InterPro" id="IPR011662">
    <property type="entry name" value="Secretin/TonB_short_N"/>
</dbReference>
<dbReference type="CDD" id="cd01347">
    <property type="entry name" value="ligand_gated_channel"/>
    <property type="match status" value="1"/>
</dbReference>
<feature type="chain" id="PRO_5040391344" evidence="13">
    <location>
        <begin position="26"/>
        <end position="796"/>
    </location>
</feature>
<dbReference type="SMART" id="SM00965">
    <property type="entry name" value="STN"/>
    <property type="match status" value="1"/>
</dbReference>
<dbReference type="Pfam" id="PF07715">
    <property type="entry name" value="Plug"/>
    <property type="match status" value="1"/>
</dbReference>
<dbReference type="GO" id="GO:0015344">
    <property type="term" value="F:siderophore uptake transmembrane transporter activity"/>
    <property type="evidence" value="ECO:0007669"/>
    <property type="project" value="TreeGrafter"/>
</dbReference>
<keyword evidence="9 10" id="KW-0998">Cell outer membrane</keyword>
<evidence type="ECO:0000256" key="5">
    <source>
        <dbReference type="ARBA" id="ARBA00022692"/>
    </source>
</evidence>
<comment type="similarity">
    <text evidence="10 11">Belongs to the TonB-dependent receptor family.</text>
</comment>
<comment type="subcellular location">
    <subcellularLocation>
        <location evidence="1 10">Cell outer membrane</location>
        <topology evidence="1 10">Multi-pass membrane protein</topology>
    </subcellularLocation>
</comment>
<sequence length="796" mass="87795">MPRNFSRRLGGAWLALVLIAPAVQARSPAPATPPASVAERTYDLPAQPLRTALPGFAEQAGIDLIIGDADLEGRRSPALRGRYSVRAGLDALLAGSGLDYRAEARDGGRLTVRLIQAPAASAAPHQLDDVVVSAARSYTVAGKSPRKITMISRQQIEEQMAISDDPGAVLANLIPSYSPSRQKLSNTGETFRGRTPQFLIDGVPQSNPLRDGGRASYTIDLSMVERIEVIHGASAEYGLGATGGIINFVTRRPEQPGFQQHVGVSLTTDDDVQSNGLGHKLDYRFTGQTERWDIVAAASRQERGLFYDGRDRIIGFAYPGEIQDSTSHDLFLKAGYWLDDNQNITVSANRFELEGNHDYRAVPGDRDAGIPTTATKGGAEGDPMFNKVTTLRASYSHGNWLGNQLDAQIYHQDFEGQFGALRSGSFQIPPTDPDNLLLDQTRNESEKLGSQFTLKRRGLFNNRLDLATGFDALSDETRQSLVLTDRVYVPETEYRNYAGFLQLDLRPTERLAFSGGARHEYAKLNVDDYRTVAANGAVRVDGGDPDFEETLYNLGLTYQVADDVQLFANYSEGFGMPDVGRVLRGIDEPGQDVDTLLALEPVVTDNREAGLRFNGERTRFEISYFESDSDYGERLSEENGVYVVNREKVEIKGVEASLDWRASDAHQLGLTYTHQKGESDTDGDGTVDTTLSGISLAPNRLGARWGARWNDGLRSLVQLNHYFDRSFDQPDLDFDGYTLVDASLVQRLPVGRLKAGVENLFDKDYVSYYSQSARADNDFYFTGRGRVYTLGYEVDF</sequence>
<dbReference type="Pfam" id="PF07660">
    <property type="entry name" value="STN"/>
    <property type="match status" value="1"/>
</dbReference>
<evidence type="ECO:0000313" key="16">
    <source>
        <dbReference type="Proteomes" id="UP001108027"/>
    </source>
</evidence>
<dbReference type="Gene3D" id="2.170.130.10">
    <property type="entry name" value="TonB-dependent receptor, plug domain"/>
    <property type="match status" value="1"/>
</dbReference>
<dbReference type="Pfam" id="PF00593">
    <property type="entry name" value="TonB_dep_Rec_b-barrel"/>
    <property type="match status" value="1"/>
</dbReference>
<evidence type="ECO:0000256" key="11">
    <source>
        <dbReference type="RuleBase" id="RU003357"/>
    </source>
</evidence>
<dbReference type="PANTHER" id="PTHR30069:SF42">
    <property type="entry name" value="FERRIC AEROBACTIN RECEPTOR"/>
    <property type="match status" value="1"/>
</dbReference>
<keyword evidence="15" id="KW-0675">Receptor</keyword>
<dbReference type="PANTHER" id="PTHR30069">
    <property type="entry name" value="TONB-DEPENDENT OUTER MEMBRANE RECEPTOR"/>
    <property type="match status" value="1"/>
</dbReference>
<dbReference type="GO" id="GO:0044718">
    <property type="term" value="P:siderophore transmembrane transport"/>
    <property type="evidence" value="ECO:0007669"/>
    <property type="project" value="TreeGrafter"/>
</dbReference>
<dbReference type="Proteomes" id="UP001108027">
    <property type="component" value="Unassembled WGS sequence"/>
</dbReference>
<dbReference type="SUPFAM" id="SSF56935">
    <property type="entry name" value="Porins"/>
    <property type="match status" value="1"/>
</dbReference>
<feature type="domain" description="Secretin/TonB short N-terminal" evidence="14">
    <location>
        <begin position="62"/>
        <end position="115"/>
    </location>
</feature>
<evidence type="ECO:0000313" key="15">
    <source>
        <dbReference type="EMBL" id="MCC4310228.1"/>
    </source>
</evidence>
<protein>
    <submittedName>
        <fullName evidence="15">TonB-dependent receptor</fullName>
    </submittedName>
</protein>
<comment type="caution">
    <text evidence="15">The sequence shown here is derived from an EMBL/GenBank/DDBJ whole genome shotgun (WGS) entry which is preliminary data.</text>
</comment>
<evidence type="ECO:0000256" key="2">
    <source>
        <dbReference type="ARBA" id="ARBA00022448"/>
    </source>
</evidence>
<keyword evidence="5 10" id="KW-0812">Transmembrane</keyword>